<dbReference type="Pfam" id="PF14222">
    <property type="entry name" value="MOR2-PAG1_N"/>
    <property type="match status" value="1"/>
</dbReference>
<evidence type="ECO:0000259" key="4">
    <source>
        <dbReference type="Pfam" id="PF14228"/>
    </source>
</evidence>
<feature type="domain" description="Cell morphogenesis protein C-terminal" evidence="3">
    <location>
        <begin position="2193"/>
        <end position="2447"/>
    </location>
</feature>
<evidence type="ECO:0000313" key="7">
    <source>
        <dbReference type="Proteomes" id="UP000663872"/>
    </source>
</evidence>
<comment type="caution">
    <text evidence="6">The sequence shown here is derived from an EMBL/GenBank/DDBJ whole genome shotgun (WGS) entry which is preliminary data.</text>
</comment>
<feature type="domain" description="Protein furry C-terminal" evidence="5">
    <location>
        <begin position="2826"/>
        <end position="3135"/>
    </location>
</feature>
<sequence length="3142" mass="358513">MSDTVRRLPWGAERHIRSTFTIDPTSSLDPTIKPGEYTLNVLLNQFFITAETRIADVCSESKQHIPLNQCLRRGDDVNFDQLLDVIQSISEHSLPSLVRITFEWFRHHINDDQLKLRATKPTTTTAPGFRDNDWLEERRQLTVHFIFCLILIDVLKQLSFHPGFDISNIEDQAFKWFRCNEKFNDMTSTQPNQLNYQTICDLYAEVVGVLAQSRFLSVKRRFMLELNNLRKEPASPSVNGNIINLNTGMRFFRVKMTPVEHFEACFQFLLDLANYFLEVRERDIKNSLANLFVEILLPVAAVVKLEMNIPIVRNFVDLLYSHVFDLCSKNKHRLVMFPLMTCLLCISQRQVFFTNWNKFMLLCLGNLRGEAKLARISLESLYRLVWVYMVRFKGENVKTTNQHLTCIVNSLFPKSFKALTPKDIPLNIFVKIIHFISQEKLDFAMKDIIFDLLSVGRCRNLNPERMNVGLRAFLVIADSLAQNEEEPMMPLHNVTFPSGHTLRPRRICTKMISDSIVKEIGLQNYYEPIRKTFDTILKMLDTQVGRCLLVTRPDNANKDTDDLLSGDRKPKIDLLRTCIAALPRLLPLGTSQEELIEMLARLTIHMDHELAVQAFQSLQYFVIELPEWRKSVFRGFTNFIIREVTDQLMFLSDTGKTTLDRSMRFLLQLLQQWKHVLINSTNKQNMGANSQSSLSQQTDMETLAMAEGFGIIALCQTHHSRRKYSVMILREVKNIAVASKCLQPNQVCLIDILDAAVPTVIEKITPSLTLQEKANLLCNSTGDLSWLVDRSSMWDAQEETKTMPISSDVNVTTNVLQSTTSLVTLNPNQSTVSPLMNASSTNITPTPSLAIIPQTLQNQPSQSQLSLSLPNSLLQSSNNLLLSTQTMAATNSNASTATLASTTTQNTTNNNNLSNSLTSNELNARFDMWTECLAELFVYKNILKCQLTRIEAWRMVFFRLTQLFPYVDPNSQTTEIRSSFVFRNTDILKKNEKEYNLNLWKNYLICACCLTLSGTEKSQQFNVDTSVYQETHQDSSKFYTPASNTAVSLFRIVVNLLRCETSDMREIVIRGLGRTNPEAFKDLLEDLTVHIKDGMEIKPDKVRRMRKRDYMRLRLIRIFELLADREVFRYCYANETDLKHPSYHVYHDYLQSALSYLDLENEKDSDLIQQIRQYFAQFVYKFINQVPHQIRESLIPPQIRYSLFELFRKWSGNLNIMPVFASPSHIREQQLKAEPCSELELIAIRACAATLCCGTIKDEWFQKTVVPWLDQFMAAHETCQLSVTTLYQLLELHGKTTNTMVVEWVIDRCYTKSVRFSDRCFTALAKVFIEVASDYPCDLPSVLTLTLTNVGSPRMHVHELALRLMVVLCKGHLSESQPTTSQQSNGISSSDDVAYIISLASNYSKSQMMLSEYLARRRPDLTMAMFSEITTRILTANSSSRGTLFMILLPWIHSIELVDSSLPRCGNGHDVTLNEEQGNAFLQGTGWGSVQSTELVLNNLFYLTATFSSEHATELELLWNALTGTWLHNLKVILRYMLIMITLSPCELLPYAKKIILYMCKNHEERLLNELLNELQITESLNISLERTDTLPFYRFNNSTPTFFINNTSTTQSSGTNSVRKTSNMNEHRGVLHRKTSNMNEHRGVLHTKRHDSGEDNLQQDNISYLSTNHKMRTLSQNSLSASFNEKLTTDTDKDHPAMVRVDEFLQAAPLPLAPYGGIAAPLKALLPELSIPIPCLFRCSIAIMLINELIVSGLQIDWSAHLPQLLHVAMLGMDHNRAIVYEHCKSLVFNLLLAFSVQSDQIWLSEMLLSHVDWDNSKLSTKIRQERDSNGINTNFQSLFTDSLNDNSLPSNNEILTDTNSPANSTREEVVQRLIAYLDAKKGCPLWAYEDITAQLHTIRSALQLTQFVQWIVILFRTCVPQAMLEERWMELALRITLSCSSRHYAGRSLQMIRALGLPLNFRWVIDILSRLVETVAEHNDDMQGYVTEILLTLTHNIDPIHKQISGLFTTTIQQSSPSKEPLNPHVINPLLLTNKIEALQNRLFPNDRRQRHQTLLRQPSRDRLSIIVTNSGMATAPTSPRNQNMNTSTTLMDGHSTSTICPSPSMNNGFLLRPEDQQLLLRLSPESDRSCSSTTSTLTRSRSAQNVRQQQTLFFNTINNNNNNNNNTMSTNTNNVQTLAASIDDAKTVLAQLFWIGTCLLESDYEYEFTLSVQLLTTIINKIQLNTYDYVDRIMNILKTIKWQQFPGLQSLALKGCTSTVTYESTMILISCLTNMLTSPFVTINNSSLAINVIALLPYMMYNYDNQHVVCIQAAERIARVCNEHDEKAKLTDLATVMSLYAQGKFNSTASQWAKCVLKYLTDVYVQDSINWIRFLCEILDNGPNYLQLSILDIFYHLVTLIDTKMLNDYALFNNELVRTLCKYVNKAEFCNDVTKTLKLLIQRSSILSTPKHITTNNHYNTTPLSSLMGEVHFFDNHKSSIELPGRTLDIDYNLSQIMNAIKTKDQQNHTTSKSSAIATTMNNRRRHAYIGTTGANSEMDASSWKQNAAQSQTRTREHLVALMFACGKQAGLSRLPLNRSASVVFSQTSDLAEQPPIGSLPSSSKESMTSENVDQTFISKQFDFLNDEDSLHEMFPITTDGQDFGDEDDGLMTTFDDAPLPVENEPRPNSISNTLRNLSSVGEWFDPSRIKSKFRGKLPVFNSNSGSKTASRKHSASDFIQMTDVIVDTSRHVEEFTSAMDASTTTNTMAAASTTGRERTGASINFLHCSQIVDRVEPKKIKRRAPSKCWTSWPREDMPDLGVSQNYHPTGLLHIITMNNEYIEDAWQTHSRNLIDEINPSDSVKTFLLFRRLFKEIRRRLFIFVHETCHCLSMDNRFRQTVSQFVHMLNILMENLDCTLVFVDENIMSINQLLIKHRLIISELNENYGNYMSKKALAIDCLDSIKANLKLQSLGERGYDKFVSNEQKIHMCKHLYNLFFQVITLAESYSKLVHNLLPVARDSTINVRNLSAEFTLTFKGLNDFLSDLRSGKEDQPTIEKNNLPNRETAIAYIFQCLHSNTYSNAIKYLRSARSLWPDDFGDEHNEIDVALTIFYESLKKTHTAANLLVILHQNPPVADICHRLYDLNLKILSSTPDSL</sequence>
<dbReference type="InterPro" id="IPR025481">
    <property type="entry name" value="Cell_Morphogen_C"/>
</dbReference>
<dbReference type="GO" id="GO:0005938">
    <property type="term" value="C:cell cortex"/>
    <property type="evidence" value="ECO:0007669"/>
    <property type="project" value="TreeGrafter"/>
</dbReference>
<feature type="domain" description="Cell morphogenesis central region" evidence="4">
    <location>
        <begin position="1296"/>
        <end position="1457"/>
    </location>
</feature>
<feature type="coiled-coil region" evidence="1">
    <location>
        <begin position="1561"/>
        <end position="1588"/>
    </location>
</feature>
<feature type="domain" description="Cell morphogenesis central region" evidence="4">
    <location>
        <begin position="1868"/>
        <end position="1958"/>
    </location>
</feature>
<evidence type="ECO:0000313" key="6">
    <source>
        <dbReference type="EMBL" id="CAF3380916.1"/>
    </source>
</evidence>
<feature type="domain" description="Protein furry C-terminal" evidence="5">
    <location>
        <begin position="2482"/>
        <end position="2634"/>
    </location>
</feature>
<dbReference type="Pfam" id="PF14225">
    <property type="entry name" value="MOR2-PAG1_C"/>
    <property type="match status" value="1"/>
</dbReference>
<dbReference type="InterPro" id="IPR045842">
    <property type="entry name" value="Fry_C"/>
</dbReference>
<dbReference type="InterPro" id="IPR025614">
    <property type="entry name" value="Cell_morpho_N"/>
</dbReference>
<dbReference type="GO" id="GO:0030427">
    <property type="term" value="C:site of polarized growth"/>
    <property type="evidence" value="ECO:0007669"/>
    <property type="project" value="TreeGrafter"/>
</dbReference>
<feature type="domain" description="Cell morphogenesis central region" evidence="4">
    <location>
        <begin position="1737"/>
        <end position="1797"/>
    </location>
</feature>
<evidence type="ECO:0008006" key="8">
    <source>
        <dbReference type="Google" id="ProtNLM"/>
    </source>
</evidence>
<dbReference type="InterPro" id="IPR039867">
    <property type="entry name" value="Furry/Tao3/Mor2"/>
</dbReference>
<dbReference type="GO" id="GO:0031175">
    <property type="term" value="P:neuron projection development"/>
    <property type="evidence" value="ECO:0007669"/>
    <property type="project" value="TreeGrafter"/>
</dbReference>
<dbReference type="PANTHER" id="PTHR12295">
    <property type="entry name" value="FURRY-RELATED"/>
    <property type="match status" value="1"/>
</dbReference>
<name>A0A817YEL1_9BILA</name>
<dbReference type="PANTHER" id="PTHR12295:SF30">
    <property type="entry name" value="PROTEIN FURRY"/>
    <property type="match status" value="1"/>
</dbReference>
<evidence type="ECO:0000259" key="5">
    <source>
        <dbReference type="Pfam" id="PF19421"/>
    </source>
</evidence>
<protein>
    <recommendedName>
        <fullName evidence="8">Protein furry</fullName>
    </recommendedName>
</protein>
<keyword evidence="1" id="KW-0175">Coiled coil</keyword>
<gene>
    <name evidence="6" type="ORF">GRG538_LOCUS8190</name>
</gene>
<dbReference type="Pfam" id="PF19421">
    <property type="entry name" value="Fry_C"/>
    <property type="match status" value="2"/>
</dbReference>
<dbReference type="Proteomes" id="UP000663872">
    <property type="component" value="Unassembled WGS sequence"/>
</dbReference>
<organism evidence="6 7">
    <name type="scientific">Rotaria socialis</name>
    <dbReference type="NCBI Taxonomy" id="392032"/>
    <lineage>
        <taxon>Eukaryota</taxon>
        <taxon>Metazoa</taxon>
        <taxon>Spiralia</taxon>
        <taxon>Gnathifera</taxon>
        <taxon>Rotifera</taxon>
        <taxon>Eurotatoria</taxon>
        <taxon>Bdelloidea</taxon>
        <taxon>Philodinida</taxon>
        <taxon>Philodinidae</taxon>
        <taxon>Rotaria</taxon>
    </lineage>
</organism>
<feature type="domain" description="Cell morphogenesis protein N-terminal" evidence="2">
    <location>
        <begin position="137"/>
        <end position="674"/>
    </location>
</feature>
<reference evidence="6" key="1">
    <citation type="submission" date="2021-02" db="EMBL/GenBank/DDBJ databases">
        <authorList>
            <person name="Nowell W R."/>
        </authorList>
    </citation>
    <scope>NUCLEOTIDE SEQUENCE</scope>
</reference>
<dbReference type="Pfam" id="PF14228">
    <property type="entry name" value="MOR2-PAG1_mid"/>
    <property type="match status" value="3"/>
</dbReference>
<evidence type="ECO:0000256" key="1">
    <source>
        <dbReference type="SAM" id="Coils"/>
    </source>
</evidence>
<dbReference type="GO" id="GO:0000902">
    <property type="term" value="P:cell morphogenesis"/>
    <property type="evidence" value="ECO:0007669"/>
    <property type="project" value="InterPro"/>
</dbReference>
<dbReference type="InterPro" id="IPR029473">
    <property type="entry name" value="MOR2-PAG1_mid"/>
</dbReference>
<accession>A0A817YEL1</accession>
<proteinExistence type="predicted"/>
<dbReference type="EMBL" id="CAJNYT010000881">
    <property type="protein sequence ID" value="CAF3380916.1"/>
    <property type="molecule type" value="Genomic_DNA"/>
</dbReference>
<evidence type="ECO:0000259" key="3">
    <source>
        <dbReference type="Pfam" id="PF14225"/>
    </source>
</evidence>
<evidence type="ECO:0000259" key="2">
    <source>
        <dbReference type="Pfam" id="PF14222"/>
    </source>
</evidence>